<protein>
    <submittedName>
        <fullName evidence="4">Carbohydrate-binding module family 48 protein</fullName>
    </submittedName>
</protein>
<keyword evidence="5" id="KW-1185">Reference proteome</keyword>
<sequence>MGNSTSSPASPRPSPSPSRSHPPPRPAPPRRKSLELPDLAGLAFSPVRPIPLPAPRPPAMLAEIEHAHSRHHTRTHPIHHRAYYAPPAALVTRPADPPRPHRRHERQQPPPPSQPPHQRASPSPRPKPRESPAESYIVSSVPTGLPSDQSQASTSTSSAASPLSTSAPTLFAAPERTVQTRITWRGIAKKVSVSRTIETAWSEPVRMSAESPASSASPPMFSVTLDLPPGNHRLRFLVDDAWRRSDDLPTAVDDDGNLVNHLEVPSLSASASSESCTWDASSYAPKPTPRPWTSAIPARLVRAQQMEESYLAARASASGLSKPAPPPIPQPPMLPRHLEKVILNRPSGMPGDDNSVLSVPNHVVLNHLGTSAIKNGVLAVGTTTRYHRKYISTIFYKPVLA</sequence>
<feature type="domain" description="Association with the SNF1 complex (ASC)" evidence="3">
    <location>
        <begin position="285"/>
        <end position="399"/>
    </location>
</feature>
<dbReference type="HOGENOM" id="CLU_016059_0_0_1"/>
<dbReference type="FunCoup" id="A0A067M7D6">
    <property type="interactions" value="119"/>
</dbReference>
<evidence type="ECO:0000256" key="1">
    <source>
        <dbReference type="ARBA" id="ARBA00010926"/>
    </source>
</evidence>
<proteinExistence type="inferred from homology"/>
<dbReference type="GO" id="GO:0019901">
    <property type="term" value="F:protein kinase binding"/>
    <property type="evidence" value="ECO:0007669"/>
    <property type="project" value="TreeGrafter"/>
</dbReference>
<dbReference type="OrthoDB" id="531008at2759"/>
<feature type="compositionally biased region" description="Polar residues" evidence="2">
    <location>
        <begin position="137"/>
        <end position="148"/>
    </location>
</feature>
<dbReference type="PANTHER" id="PTHR10343">
    <property type="entry name" value="5'-AMP-ACTIVATED PROTEIN KINASE , BETA SUBUNIT"/>
    <property type="match status" value="1"/>
</dbReference>
<dbReference type="SMART" id="SM01010">
    <property type="entry name" value="AMPKBI"/>
    <property type="match status" value="1"/>
</dbReference>
<dbReference type="GO" id="GO:0031588">
    <property type="term" value="C:nucleotide-activated protein kinase complex"/>
    <property type="evidence" value="ECO:0007669"/>
    <property type="project" value="TreeGrafter"/>
</dbReference>
<dbReference type="GO" id="GO:0005737">
    <property type="term" value="C:cytoplasm"/>
    <property type="evidence" value="ECO:0007669"/>
    <property type="project" value="TreeGrafter"/>
</dbReference>
<dbReference type="InParanoid" id="A0A067M7D6"/>
<dbReference type="GO" id="GO:0005634">
    <property type="term" value="C:nucleus"/>
    <property type="evidence" value="ECO:0007669"/>
    <property type="project" value="TreeGrafter"/>
</dbReference>
<dbReference type="InterPro" id="IPR037256">
    <property type="entry name" value="ASC_dom_sf"/>
</dbReference>
<dbReference type="AlphaFoldDB" id="A0A067M7D6"/>
<dbReference type="SUPFAM" id="SSF81296">
    <property type="entry name" value="E set domains"/>
    <property type="match status" value="1"/>
</dbReference>
<dbReference type="EMBL" id="KL198058">
    <property type="protein sequence ID" value="KDQ11459.1"/>
    <property type="molecule type" value="Genomic_DNA"/>
</dbReference>
<comment type="similarity">
    <text evidence="1">Belongs to the 5'-AMP-activated protein kinase beta subunit family.</text>
</comment>
<dbReference type="InterPro" id="IPR013783">
    <property type="entry name" value="Ig-like_fold"/>
</dbReference>
<feature type="compositionally biased region" description="Pro residues" evidence="2">
    <location>
        <begin position="10"/>
        <end position="27"/>
    </location>
</feature>
<evidence type="ECO:0000256" key="2">
    <source>
        <dbReference type="SAM" id="MobiDB-lite"/>
    </source>
</evidence>
<evidence type="ECO:0000259" key="3">
    <source>
        <dbReference type="SMART" id="SM01010"/>
    </source>
</evidence>
<dbReference type="InterPro" id="IPR006828">
    <property type="entry name" value="ASC_dom"/>
</dbReference>
<reference evidence="5" key="1">
    <citation type="journal article" date="2014" name="Proc. Natl. Acad. Sci. U.S.A.">
        <title>Extensive sampling of basidiomycete genomes demonstrates inadequacy of the white-rot/brown-rot paradigm for wood decay fungi.</title>
        <authorList>
            <person name="Riley R."/>
            <person name="Salamov A.A."/>
            <person name="Brown D.W."/>
            <person name="Nagy L.G."/>
            <person name="Floudas D."/>
            <person name="Held B.W."/>
            <person name="Levasseur A."/>
            <person name="Lombard V."/>
            <person name="Morin E."/>
            <person name="Otillar R."/>
            <person name="Lindquist E.A."/>
            <person name="Sun H."/>
            <person name="LaButti K.M."/>
            <person name="Schmutz J."/>
            <person name="Jabbour D."/>
            <person name="Luo H."/>
            <person name="Baker S.E."/>
            <person name="Pisabarro A.G."/>
            <person name="Walton J.D."/>
            <person name="Blanchette R.A."/>
            <person name="Henrissat B."/>
            <person name="Martin F."/>
            <person name="Cullen D."/>
            <person name="Hibbett D.S."/>
            <person name="Grigoriev I.V."/>
        </authorList>
    </citation>
    <scope>NUCLEOTIDE SEQUENCE [LARGE SCALE GENOMIC DNA]</scope>
    <source>
        <strain evidence="5">FD-172 SS1</strain>
    </source>
</reference>
<dbReference type="Pfam" id="PF04739">
    <property type="entry name" value="AMPKBI"/>
    <property type="match status" value="1"/>
</dbReference>
<feature type="compositionally biased region" description="Pro residues" evidence="2">
    <location>
        <begin position="48"/>
        <end position="58"/>
    </location>
</feature>
<gene>
    <name evidence="4" type="ORF">BOTBODRAFT_35337</name>
</gene>
<organism evidence="4 5">
    <name type="scientific">Botryobasidium botryosum (strain FD-172 SS1)</name>
    <dbReference type="NCBI Taxonomy" id="930990"/>
    <lineage>
        <taxon>Eukaryota</taxon>
        <taxon>Fungi</taxon>
        <taxon>Dikarya</taxon>
        <taxon>Basidiomycota</taxon>
        <taxon>Agaricomycotina</taxon>
        <taxon>Agaricomycetes</taxon>
        <taxon>Cantharellales</taxon>
        <taxon>Botryobasidiaceae</taxon>
        <taxon>Botryobasidium</taxon>
    </lineage>
</organism>
<dbReference type="Gene3D" id="6.20.250.60">
    <property type="match status" value="1"/>
</dbReference>
<dbReference type="InterPro" id="IPR032640">
    <property type="entry name" value="AMPK1_CBM"/>
</dbReference>
<dbReference type="Proteomes" id="UP000027195">
    <property type="component" value="Unassembled WGS sequence"/>
</dbReference>
<dbReference type="InterPro" id="IPR014756">
    <property type="entry name" value="Ig_E-set"/>
</dbReference>
<dbReference type="CDD" id="cd02859">
    <property type="entry name" value="E_set_AMPKbeta_like_N"/>
    <property type="match status" value="1"/>
</dbReference>
<dbReference type="InterPro" id="IPR050827">
    <property type="entry name" value="CRP1_MDG1_kinase"/>
</dbReference>
<evidence type="ECO:0000313" key="4">
    <source>
        <dbReference type="EMBL" id="KDQ11459.1"/>
    </source>
</evidence>
<dbReference type="Pfam" id="PF16561">
    <property type="entry name" value="AMPK1_CBM"/>
    <property type="match status" value="1"/>
</dbReference>
<dbReference type="SUPFAM" id="SSF160219">
    <property type="entry name" value="AMPKBI-like"/>
    <property type="match status" value="1"/>
</dbReference>
<dbReference type="GO" id="GO:0007165">
    <property type="term" value="P:signal transduction"/>
    <property type="evidence" value="ECO:0007669"/>
    <property type="project" value="TreeGrafter"/>
</dbReference>
<evidence type="ECO:0000313" key="5">
    <source>
        <dbReference type="Proteomes" id="UP000027195"/>
    </source>
</evidence>
<accession>A0A067M7D6</accession>
<dbReference type="STRING" id="930990.A0A067M7D6"/>
<feature type="region of interest" description="Disordered" evidence="2">
    <location>
        <begin position="1"/>
        <end position="76"/>
    </location>
</feature>
<name>A0A067M7D6_BOTB1</name>
<dbReference type="PANTHER" id="PTHR10343:SF84">
    <property type="entry name" value="5'-AMP-ACTIVATED PROTEIN KINASE SUBUNIT BETA-1"/>
    <property type="match status" value="1"/>
</dbReference>
<dbReference type="Gene3D" id="2.60.40.10">
    <property type="entry name" value="Immunoglobulins"/>
    <property type="match status" value="1"/>
</dbReference>
<feature type="compositionally biased region" description="Low complexity" evidence="2">
    <location>
        <begin position="149"/>
        <end position="170"/>
    </location>
</feature>
<feature type="region of interest" description="Disordered" evidence="2">
    <location>
        <begin position="90"/>
        <end position="172"/>
    </location>
</feature>